<keyword evidence="7" id="KW-1185">Reference proteome</keyword>
<reference evidence="6 7" key="1">
    <citation type="journal article" date="2016" name="Mol. Biol. Evol.">
        <title>Genome-Wide Survey of Gut Fungi (Harpellales) Reveals the First Horizontally Transferred Ubiquitin Gene from a Mosquito Host.</title>
        <authorList>
            <person name="Wang Y."/>
            <person name="White M.M."/>
            <person name="Kvist S."/>
            <person name="Moncalvo J.M."/>
        </authorList>
    </citation>
    <scope>NUCLEOTIDE SEQUENCE [LARGE SCALE GENOMIC DNA]</scope>
    <source>
        <strain evidence="6 7">ALG-7-W6</strain>
    </source>
</reference>
<feature type="transmembrane region" description="Helical" evidence="5">
    <location>
        <begin position="182"/>
        <end position="200"/>
    </location>
</feature>
<comment type="subcellular location">
    <subcellularLocation>
        <location evidence="1">Membrane</location>
        <topology evidence="1">Multi-pass membrane protein</topology>
    </subcellularLocation>
</comment>
<accession>A0A1R0GV15</accession>
<dbReference type="Pfam" id="PF04193">
    <property type="entry name" value="PQ-loop"/>
    <property type="match status" value="1"/>
</dbReference>
<keyword evidence="3 5" id="KW-1133">Transmembrane helix</keyword>
<dbReference type="Gene3D" id="1.20.1280.290">
    <property type="match status" value="1"/>
</dbReference>
<evidence type="ECO:0000256" key="1">
    <source>
        <dbReference type="ARBA" id="ARBA00004141"/>
    </source>
</evidence>
<dbReference type="OrthoDB" id="19344at2759"/>
<evidence type="ECO:0000256" key="4">
    <source>
        <dbReference type="ARBA" id="ARBA00023136"/>
    </source>
</evidence>
<evidence type="ECO:0000313" key="6">
    <source>
        <dbReference type="EMBL" id="OLY80721.1"/>
    </source>
</evidence>
<keyword evidence="4 5" id="KW-0472">Membrane</keyword>
<feature type="transmembrane region" description="Helical" evidence="5">
    <location>
        <begin position="100"/>
        <end position="127"/>
    </location>
</feature>
<evidence type="ECO:0000256" key="2">
    <source>
        <dbReference type="ARBA" id="ARBA00022692"/>
    </source>
</evidence>
<feature type="non-terminal residue" evidence="6">
    <location>
        <position position="247"/>
    </location>
</feature>
<name>A0A1R0GV15_9FUNG</name>
<evidence type="ECO:0000256" key="5">
    <source>
        <dbReference type="SAM" id="Phobius"/>
    </source>
</evidence>
<dbReference type="AlphaFoldDB" id="A0A1R0GV15"/>
<dbReference type="Proteomes" id="UP000187455">
    <property type="component" value="Unassembled WGS sequence"/>
</dbReference>
<dbReference type="SMART" id="SM00679">
    <property type="entry name" value="CTNS"/>
    <property type="match status" value="1"/>
</dbReference>
<organism evidence="6 7">
    <name type="scientific">Smittium mucronatum</name>
    <dbReference type="NCBI Taxonomy" id="133383"/>
    <lineage>
        <taxon>Eukaryota</taxon>
        <taxon>Fungi</taxon>
        <taxon>Fungi incertae sedis</taxon>
        <taxon>Zoopagomycota</taxon>
        <taxon>Kickxellomycotina</taxon>
        <taxon>Harpellomycetes</taxon>
        <taxon>Harpellales</taxon>
        <taxon>Legeriomycetaceae</taxon>
        <taxon>Smittium</taxon>
    </lineage>
</organism>
<proteinExistence type="predicted"/>
<dbReference type="GO" id="GO:0016020">
    <property type="term" value="C:membrane"/>
    <property type="evidence" value="ECO:0007669"/>
    <property type="project" value="UniProtKB-SubCell"/>
</dbReference>
<feature type="transmembrane region" description="Helical" evidence="5">
    <location>
        <begin position="28"/>
        <end position="45"/>
    </location>
</feature>
<dbReference type="InterPro" id="IPR051415">
    <property type="entry name" value="LAAT-1"/>
</dbReference>
<sequence length="247" mass="27597">MGSFTPYGLVPTVFGSNVANNCNELPDSHTISVTIFMIIGTYLSYTPQLYKIYNRRSSEGISSYFILLGSLGAISNIFNYLILHYWIIDCCSAITGTSCIIKLLGMILVFVQSIQFLSVAFLFFVFFPPELKYKTIEQLEREQLEELEEHNHGQDVGDSARSCGLSPSLNFHTPAYQEARHVAYAILFFFALCAASTYIFNAATNAGMHSSVIRNFAKLLGFFSLLVTMTQFLPQIAKTLKSRHVGS</sequence>
<feature type="transmembrane region" description="Helical" evidence="5">
    <location>
        <begin position="65"/>
        <end position="88"/>
    </location>
</feature>
<keyword evidence="2 5" id="KW-0812">Transmembrane</keyword>
<evidence type="ECO:0000256" key="3">
    <source>
        <dbReference type="ARBA" id="ARBA00022989"/>
    </source>
</evidence>
<comment type="caution">
    <text evidence="6">The sequence shown here is derived from an EMBL/GenBank/DDBJ whole genome shotgun (WGS) entry which is preliminary data.</text>
</comment>
<dbReference type="PANTHER" id="PTHR16201">
    <property type="entry name" value="SEVEN TRANSMEMBRANE PROTEIN 1-RELATED"/>
    <property type="match status" value="1"/>
</dbReference>
<protein>
    <submittedName>
        <fullName evidence="6">Uncharacterized protein</fullName>
    </submittedName>
</protein>
<dbReference type="InterPro" id="IPR006603">
    <property type="entry name" value="PQ-loop_rpt"/>
</dbReference>
<evidence type="ECO:0000313" key="7">
    <source>
        <dbReference type="Proteomes" id="UP000187455"/>
    </source>
</evidence>
<feature type="transmembrane region" description="Helical" evidence="5">
    <location>
        <begin position="212"/>
        <end position="233"/>
    </location>
</feature>
<gene>
    <name evidence="6" type="ORF">AYI68_g5177</name>
</gene>
<dbReference type="EMBL" id="LSSL01003200">
    <property type="protein sequence ID" value="OLY80721.1"/>
    <property type="molecule type" value="Genomic_DNA"/>
</dbReference>
<dbReference type="PANTHER" id="PTHR16201:SF11">
    <property type="entry name" value="PQ-LOOP REPEAT-CONTAINING PROTEIN"/>
    <property type="match status" value="1"/>
</dbReference>